<name>A0A8J3N012_9CHLR</name>
<dbReference type="RefSeq" id="WP_220203284.1">
    <property type="nucleotide sequence ID" value="NZ_BNJK01000001.1"/>
</dbReference>
<organism evidence="1 2">
    <name type="scientific">Reticulibacter mediterranei</name>
    <dbReference type="NCBI Taxonomy" id="2778369"/>
    <lineage>
        <taxon>Bacteria</taxon>
        <taxon>Bacillati</taxon>
        <taxon>Chloroflexota</taxon>
        <taxon>Ktedonobacteria</taxon>
        <taxon>Ktedonobacterales</taxon>
        <taxon>Reticulibacteraceae</taxon>
        <taxon>Reticulibacter</taxon>
    </lineage>
</organism>
<dbReference type="GO" id="GO:0006310">
    <property type="term" value="P:DNA recombination"/>
    <property type="evidence" value="ECO:0007669"/>
    <property type="project" value="InterPro"/>
</dbReference>
<dbReference type="Proteomes" id="UP000597444">
    <property type="component" value="Unassembled WGS sequence"/>
</dbReference>
<protein>
    <submittedName>
        <fullName evidence="1">Uncharacterized protein</fullName>
    </submittedName>
</protein>
<dbReference type="Pfam" id="PF05866">
    <property type="entry name" value="RusA"/>
    <property type="match status" value="1"/>
</dbReference>
<dbReference type="EMBL" id="BNJK01000001">
    <property type="protein sequence ID" value="GHO92452.1"/>
    <property type="molecule type" value="Genomic_DNA"/>
</dbReference>
<dbReference type="GO" id="GO:0000287">
    <property type="term" value="F:magnesium ion binding"/>
    <property type="evidence" value="ECO:0007669"/>
    <property type="project" value="InterPro"/>
</dbReference>
<comment type="caution">
    <text evidence="1">The sequence shown here is derived from an EMBL/GenBank/DDBJ whole genome shotgun (WGS) entry which is preliminary data.</text>
</comment>
<proteinExistence type="predicted"/>
<dbReference type="Gene3D" id="3.30.1330.70">
    <property type="entry name" value="Holliday junction resolvase RusA"/>
    <property type="match status" value="1"/>
</dbReference>
<dbReference type="SUPFAM" id="SSF103084">
    <property type="entry name" value="Holliday junction resolvase RusA"/>
    <property type="match status" value="1"/>
</dbReference>
<evidence type="ECO:0000313" key="1">
    <source>
        <dbReference type="EMBL" id="GHO92452.1"/>
    </source>
</evidence>
<sequence>MREQSPDSGGQNSYCITTPTSARIVLTLPLPPSINEQYATVNGHRVTTAVARRFKRQVQSTLRSLAVPDELLGRLRQNYLALFLDFYFTTPLKRDLDGGLKITQDALCEGLGLNDNRVVDIHLVKHIDPLHPRLYVELEVIADWQFDKEYVLLK</sequence>
<dbReference type="GO" id="GO:0006281">
    <property type="term" value="P:DNA repair"/>
    <property type="evidence" value="ECO:0007669"/>
    <property type="project" value="InterPro"/>
</dbReference>
<dbReference type="InterPro" id="IPR036614">
    <property type="entry name" value="RusA-like_sf"/>
</dbReference>
<gene>
    <name evidence="1" type="ORF">KSF_025000</name>
</gene>
<reference evidence="1" key="1">
    <citation type="submission" date="2020-10" db="EMBL/GenBank/DDBJ databases">
        <title>Taxonomic study of unclassified bacteria belonging to the class Ktedonobacteria.</title>
        <authorList>
            <person name="Yabe S."/>
            <person name="Wang C.M."/>
            <person name="Zheng Y."/>
            <person name="Sakai Y."/>
            <person name="Cavaletti L."/>
            <person name="Monciardini P."/>
            <person name="Donadio S."/>
        </authorList>
    </citation>
    <scope>NUCLEOTIDE SEQUENCE</scope>
    <source>
        <strain evidence="1">ID150040</strain>
    </source>
</reference>
<accession>A0A8J3N012</accession>
<evidence type="ECO:0000313" key="2">
    <source>
        <dbReference type="Proteomes" id="UP000597444"/>
    </source>
</evidence>
<dbReference type="AlphaFoldDB" id="A0A8J3N012"/>
<dbReference type="InterPro" id="IPR008822">
    <property type="entry name" value="Endonuclease_RusA-like"/>
</dbReference>
<keyword evidence="2" id="KW-1185">Reference proteome</keyword>